<sequence length="99" mass="10981">MLPFYKHACINQSQGVTSFSRNFPYPLVSVIYIRSRSVVWMEALHGVPNAAGWKYHGDDDSFGCCGLVYRGSLPAWDLYALDKGKRDIGKSTCNMVSGA</sequence>
<comment type="caution">
    <text evidence="1">The sequence shown here is derived from an EMBL/GenBank/DDBJ whole genome shotgun (WGS) entry which is preliminary data.</text>
</comment>
<dbReference type="Proteomes" id="UP000027586">
    <property type="component" value="Unassembled WGS sequence"/>
</dbReference>
<accession>A0A068SG94</accession>
<reference evidence="1" key="1">
    <citation type="submission" date="2013-08" db="EMBL/GenBank/DDBJ databases">
        <title>Gene expansion shapes genome architecture in the human pathogen Lichtheimia corymbifera: an evolutionary genomics analysis in the ancient terrestrial Mucorales (Mucoromycotina).</title>
        <authorList>
            <person name="Schwartze V.U."/>
            <person name="Winter S."/>
            <person name="Shelest E."/>
            <person name="Marcet-Houben M."/>
            <person name="Horn F."/>
            <person name="Wehner S."/>
            <person name="Hoffmann K."/>
            <person name="Riege K."/>
            <person name="Sammeth M."/>
            <person name="Nowrousian M."/>
            <person name="Valiante V."/>
            <person name="Linde J."/>
            <person name="Jacobsen I.D."/>
            <person name="Marz M."/>
            <person name="Brakhage A.A."/>
            <person name="Gabaldon T."/>
            <person name="Bocker S."/>
            <person name="Voigt K."/>
        </authorList>
    </citation>
    <scope>NUCLEOTIDE SEQUENCE [LARGE SCALE GENOMIC DNA]</scope>
    <source>
        <strain evidence="1">FSU 9682</strain>
    </source>
</reference>
<keyword evidence="2" id="KW-1185">Reference proteome</keyword>
<organism evidence="1 2">
    <name type="scientific">Lichtheimia corymbifera JMRC:FSU:9682</name>
    <dbReference type="NCBI Taxonomy" id="1263082"/>
    <lineage>
        <taxon>Eukaryota</taxon>
        <taxon>Fungi</taxon>
        <taxon>Fungi incertae sedis</taxon>
        <taxon>Mucoromycota</taxon>
        <taxon>Mucoromycotina</taxon>
        <taxon>Mucoromycetes</taxon>
        <taxon>Mucorales</taxon>
        <taxon>Lichtheimiaceae</taxon>
        <taxon>Lichtheimia</taxon>
    </lineage>
</organism>
<dbReference type="AlphaFoldDB" id="A0A068SG94"/>
<proteinExistence type="predicted"/>
<protein>
    <submittedName>
        <fullName evidence="1">Uncharacterized protein</fullName>
    </submittedName>
</protein>
<dbReference type="EMBL" id="CBTN010000121">
    <property type="protein sequence ID" value="CDH60995.1"/>
    <property type="molecule type" value="Genomic_DNA"/>
</dbReference>
<gene>
    <name evidence="1" type="ORF">LCOR_11770.1</name>
</gene>
<name>A0A068SG94_9FUNG</name>
<evidence type="ECO:0000313" key="1">
    <source>
        <dbReference type="EMBL" id="CDH60995.1"/>
    </source>
</evidence>
<evidence type="ECO:0000313" key="2">
    <source>
        <dbReference type="Proteomes" id="UP000027586"/>
    </source>
</evidence>
<dbReference type="VEuPathDB" id="FungiDB:LCOR_11770.1"/>